<evidence type="ECO:0000256" key="2">
    <source>
        <dbReference type="ARBA" id="ARBA00023125"/>
    </source>
</evidence>
<keyword evidence="1" id="KW-0805">Transcription regulation</keyword>
<dbReference type="CDD" id="cd02208">
    <property type="entry name" value="cupin_RmlC-like"/>
    <property type="match status" value="1"/>
</dbReference>
<dbReference type="SMART" id="SM00342">
    <property type="entry name" value="HTH_ARAC"/>
    <property type="match status" value="1"/>
</dbReference>
<accession>A0A329MZM0</accession>
<dbReference type="InterPro" id="IPR020449">
    <property type="entry name" value="Tscrpt_reg_AraC-type_HTH"/>
</dbReference>
<feature type="domain" description="HTH araC/xylS-type" evidence="4">
    <location>
        <begin position="190"/>
        <end position="287"/>
    </location>
</feature>
<dbReference type="Gene3D" id="2.60.120.10">
    <property type="entry name" value="Jelly Rolls"/>
    <property type="match status" value="1"/>
</dbReference>
<dbReference type="PROSITE" id="PS00041">
    <property type="entry name" value="HTH_ARAC_FAMILY_1"/>
    <property type="match status" value="1"/>
</dbReference>
<name>A0A329MZM0_9BACL</name>
<evidence type="ECO:0000259" key="4">
    <source>
        <dbReference type="PROSITE" id="PS01124"/>
    </source>
</evidence>
<evidence type="ECO:0000256" key="3">
    <source>
        <dbReference type="ARBA" id="ARBA00023163"/>
    </source>
</evidence>
<dbReference type="InterPro" id="IPR013096">
    <property type="entry name" value="Cupin_2"/>
</dbReference>
<dbReference type="Pfam" id="PF07883">
    <property type="entry name" value="Cupin_2"/>
    <property type="match status" value="1"/>
</dbReference>
<dbReference type="InterPro" id="IPR014710">
    <property type="entry name" value="RmlC-like_jellyroll"/>
</dbReference>
<dbReference type="InterPro" id="IPR011051">
    <property type="entry name" value="RmlC_Cupin_sf"/>
</dbReference>
<organism evidence="5 6">
    <name type="scientific">Paenibacillus contaminans</name>
    <dbReference type="NCBI Taxonomy" id="450362"/>
    <lineage>
        <taxon>Bacteria</taxon>
        <taxon>Bacillati</taxon>
        <taxon>Bacillota</taxon>
        <taxon>Bacilli</taxon>
        <taxon>Bacillales</taxon>
        <taxon>Paenibacillaceae</taxon>
        <taxon>Paenibacillus</taxon>
    </lineage>
</organism>
<evidence type="ECO:0000256" key="1">
    <source>
        <dbReference type="ARBA" id="ARBA00023015"/>
    </source>
</evidence>
<dbReference type="Proteomes" id="UP000250369">
    <property type="component" value="Unassembled WGS sequence"/>
</dbReference>
<dbReference type="GO" id="GO:0043565">
    <property type="term" value="F:sequence-specific DNA binding"/>
    <property type="evidence" value="ECO:0007669"/>
    <property type="project" value="InterPro"/>
</dbReference>
<dbReference type="InterPro" id="IPR018060">
    <property type="entry name" value="HTH_AraC"/>
</dbReference>
<keyword evidence="3" id="KW-0804">Transcription</keyword>
<comment type="caution">
    <text evidence="5">The sequence shown here is derived from an EMBL/GenBank/DDBJ whole genome shotgun (WGS) entry which is preliminary data.</text>
</comment>
<sequence>MGKIQTETSRWVYEFSESNQLAHLPELIMLGYDRFQEASPLVIHKHERSYEYVFVDSGKVTWEVDGQLITSHTGQIFHTRPGEWHRARLNFIEPCRIWWMILLDPSEHVGWLNLPDEERLEIHNQLQKLPRIIPVDIRVREHFTKLRNIIEHYEPLASCRIRHYVLDIILQMLNPSSNRQIPLDLQKAMFTLIETVRAAPEKRWTNKDLANQIGVSESHFYRLFHLMYGQSPANYMDRLRIEHASQILLQKEISVTTVAMDLGYKTSQHFATVFKKYMGLSPSQWRR</sequence>
<dbReference type="AlphaFoldDB" id="A0A329MZM0"/>
<evidence type="ECO:0000313" key="5">
    <source>
        <dbReference type="EMBL" id="RAV22947.1"/>
    </source>
</evidence>
<protein>
    <recommendedName>
        <fullName evidence="4">HTH araC/xylS-type domain-containing protein</fullName>
    </recommendedName>
</protein>
<dbReference type="RefSeq" id="WP_113029056.1">
    <property type="nucleotide sequence ID" value="NZ_QMFB01000001.1"/>
</dbReference>
<dbReference type="InterPro" id="IPR018062">
    <property type="entry name" value="HTH_AraC-typ_CS"/>
</dbReference>
<reference evidence="5 6" key="1">
    <citation type="journal article" date="2009" name="Int. J. Syst. Evol. Microbiol.">
        <title>Paenibacillus contaminans sp. nov., isolated from a contaminated laboratory plate.</title>
        <authorList>
            <person name="Chou J.H."/>
            <person name="Lee J.H."/>
            <person name="Lin M.C."/>
            <person name="Chang P.S."/>
            <person name="Arun A.B."/>
            <person name="Young C.C."/>
            <person name="Chen W.M."/>
        </authorList>
    </citation>
    <scope>NUCLEOTIDE SEQUENCE [LARGE SCALE GENOMIC DNA]</scope>
    <source>
        <strain evidence="5 6">CKOBP-6</strain>
    </source>
</reference>
<dbReference type="Pfam" id="PF12833">
    <property type="entry name" value="HTH_18"/>
    <property type="match status" value="1"/>
</dbReference>
<proteinExistence type="predicted"/>
<dbReference type="SUPFAM" id="SSF46689">
    <property type="entry name" value="Homeodomain-like"/>
    <property type="match status" value="2"/>
</dbReference>
<dbReference type="InterPro" id="IPR009057">
    <property type="entry name" value="Homeodomain-like_sf"/>
</dbReference>
<dbReference type="PANTHER" id="PTHR46796:SF13">
    <property type="entry name" value="HTH-TYPE TRANSCRIPTIONAL ACTIVATOR RHAS"/>
    <property type="match status" value="1"/>
</dbReference>
<dbReference type="EMBL" id="QMFB01000001">
    <property type="protein sequence ID" value="RAV22947.1"/>
    <property type="molecule type" value="Genomic_DNA"/>
</dbReference>
<gene>
    <name evidence="5" type="ORF">DQG23_01720</name>
</gene>
<dbReference type="PROSITE" id="PS01124">
    <property type="entry name" value="HTH_ARAC_FAMILY_2"/>
    <property type="match status" value="1"/>
</dbReference>
<keyword evidence="2" id="KW-0238">DNA-binding</keyword>
<dbReference type="PRINTS" id="PR00032">
    <property type="entry name" value="HTHARAC"/>
</dbReference>
<dbReference type="Gene3D" id="1.10.10.60">
    <property type="entry name" value="Homeodomain-like"/>
    <property type="match status" value="2"/>
</dbReference>
<dbReference type="SUPFAM" id="SSF51182">
    <property type="entry name" value="RmlC-like cupins"/>
    <property type="match status" value="1"/>
</dbReference>
<dbReference type="GO" id="GO:0003700">
    <property type="term" value="F:DNA-binding transcription factor activity"/>
    <property type="evidence" value="ECO:0007669"/>
    <property type="project" value="InterPro"/>
</dbReference>
<dbReference type="OrthoDB" id="337756at2"/>
<evidence type="ECO:0000313" key="6">
    <source>
        <dbReference type="Proteomes" id="UP000250369"/>
    </source>
</evidence>
<keyword evidence="6" id="KW-1185">Reference proteome</keyword>
<dbReference type="InterPro" id="IPR050204">
    <property type="entry name" value="AraC_XylS_family_regulators"/>
</dbReference>
<dbReference type="PANTHER" id="PTHR46796">
    <property type="entry name" value="HTH-TYPE TRANSCRIPTIONAL ACTIVATOR RHAS-RELATED"/>
    <property type="match status" value="1"/>
</dbReference>